<evidence type="ECO:0000313" key="1">
    <source>
        <dbReference type="EMBL" id="MFN0292670.1"/>
    </source>
</evidence>
<proteinExistence type="predicted"/>
<accession>A0ABW9JK75</accession>
<keyword evidence="2" id="KW-1185">Reference proteome</keyword>
<evidence type="ECO:0000313" key="2">
    <source>
        <dbReference type="Proteomes" id="UP001517367"/>
    </source>
</evidence>
<reference evidence="1 2" key="1">
    <citation type="submission" date="2024-12" db="EMBL/GenBank/DDBJ databases">
        <authorList>
            <person name="Hu S."/>
        </authorList>
    </citation>
    <scope>NUCLEOTIDE SEQUENCE [LARGE SCALE GENOMIC DNA]</scope>
    <source>
        <strain evidence="1 2">P-25</strain>
    </source>
</reference>
<dbReference type="RefSeq" id="WP_171047055.1">
    <property type="nucleotide sequence ID" value="NZ_SRMP02000030.1"/>
</dbReference>
<protein>
    <submittedName>
        <fullName evidence="1">Uncharacterized protein</fullName>
    </submittedName>
</protein>
<sequence length="126" mass="14736">MIDQNLTAEKILNELLIGNELSNILNNPKEFPSELMEILSIIVALKFFKNEISYSDGDQIMNSVWGFWVTNDHYIENYPIPENVYECYGAFDAGEYYRTEDDATINPIEKYTRPLIEEFLKKLNKI</sequence>
<dbReference type="EMBL" id="SRMP02000030">
    <property type="protein sequence ID" value="MFN0292670.1"/>
    <property type="molecule type" value="Genomic_DNA"/>
</dbReference>
<gene>
    <name evidence="1" type="ORF">E5L68_014815</name>
</gene>
<organism evidence="1 2">
    <name type="scientific">Pedobacter helvus</name>
    <dbReference type="NCBI Taxonomy" id="2563444"/>
    <lineage>
        <taxon>Bacteria</taxon>
        <taxon>Pseudomonadati</taxon>
        <taxon>Bacteroidota</taxon>
        <taxon>Sphingobacteriia</taxon>
        <taxon>Sphingobacteriales</taxon>
        <taxon>Sphingobacteriaceae</taxon>
        <taxon>Pedobacter</taxon>
    </lineage>
</organism>
<name>A0ABW9JK75_9SPHI</name>
<comment type="caution">
    <text evidence="1">The sequence shown here is derived from an EMBL/GenBank/DDBJ whole genome shotgun (WGS) entry which is preliminary data.</text>
</comment>
<dbReference type="Proteomes" id="UP001517367">
    <property type="component" value="Unassembled WGS sequence"/>
</dbReference>